<evidence type="ECO:0000256" key="2">
    <source>
        <dbReference type="SAM" id="Phobius"/>
    </source>
</evidence>
<feature type="signal peptide" evidence="3">
    <location>
        <begin position="1"/>
        <end position="19"/>
    </location>
</feature>
<feature type="transmembrane region" description="Helical" evidence="2">
    <location>
        <begin position="189"/>
        <end position="212"/>
    </location>
</feature>
<feature type="transmembrane region" description="Helical" evidence="2">
    <location>
        <begin position="218"/>
        <end position="240"/>
    </location>
</feature>
<feature type="transmembrane region" description="Helical" evidence="2">
    <location>
        <begin position="130"/>
        <end position="148"/>
    </location>
</feature>
<keyword evidence="3" id="KW-0732">Signal</keyword>
<evidence type="ECO:0008006" key="6">
    <source>
        <dbReference type="Google" id="ProtNLM"/>
    </source>
</evidence>
<organism evidence="4 5">
    <name type="scientific">Streptomyces mobaraensis</name>
    <name type="common">Streptoverticillium mobaraense</name>
    <dbReference type="NCBI Taxonomy" id="35621"/>
    <lineage>
        <taxon>Bacteria</taxon>
        <taxon>Bacillati</taxon>
        <taxon>Actinomycetota</taxon>
        <taxon>Actinomycetes</taxon>
        <taxon>Kitasatosporales</taxon>
        <taxon>Streptomycetaceae</taxon>
        <taxon>Streptomyces</taxon>
    </lineage>
</organism>
<dbReference type="EMBL" id="VOKX01000021">
    <property type="protein sequence ID" value="KAB7846610.1"/>
    <property type="molecule type" value="Genomic_DNA"/>
</dbReference>
<comment type="caution">
    <text evidence="4">The sequence shown here is derived from an EMBL/GenBank/DDBJ whole genome shotgun (WGS) entry which is preliminary data.</text>
</comment>
<accession>A0A5N5W948</accession>
<feature type="compositionally biased region" description="Pro residues" evidence="1">
    <location>
        <begin position="368"/>
        <end position="383"/>
    </location>
</feature>
<evidence type="ECO:0000313" key="4">
    <source>
        <dbReference type="EMBL" id="KAB7846610.1"/>
    </source>
</evidence>
<keyword evidence="2" id="KW-0812">Transmembrane</keyword>
<keyword evidence="5" id="KW-1185">Reference proteome</keyword>
<feature type="transmembrane region" description="Helical" evidence="2">
    <location>
        <begin position="154"/>
        <end position="177"/>
    </location>
</feature>
<feature type="transmembrane region" description="Helical" evidence="2">
    <location>
        <begin position="43"/>
        <end position="66"/>
    </location>
</feature>
<proteinExistence type="predicted"/>
<dbReference type="Proteomes" id="UP000327000">
    <property type="component" value="Unassembled WGS sequence"/>
</dbReference>
<dbReference type="AlphaFoldDB" id="A0A5N5W948"/>
<keyword evidence="2" id="KW-0472">Membrane</keyword>
<reference evidence="4 5" key="1">
    <citation type="journal article" date="2019" name="Microb. Cell Fact.">
        <title>Exploring novel herbicidin analogues by transcriptional regulator overexpression and MS/MS molecular networking.</title>
        <authorList>
            <person name="Shi Y."/>
            <person name="Gu R."/>
            <person name="Li Y."/>
            <person name="Wang X."/>
            <person name="Ren W."/>
            <person name="Li X."/>
            <person name="Wang L."/>
            <person name="Xie Y."/>
            <person name="Hong B."/>
        </authorList>
    </citation>
    <scope>NUCLEOTIDE SEQUENCE [LARGE SCALE GENOMIC DNA]</scope>
    <source>
        <strain evidence="4 5">US-43</strain>
    </source>
</reference>
<feature type="transmembrane region" description="Helical" evidence="2">
    <location>
        <begin position="252"/>
        <end position="270"/>
    </location>
</feature>
<dbReference type="OrthoDB" id="3294360at2"/>
<feature type="compositionally biased region" description="Low complexity" evidence="1">
    <location>
        <begin position="298"/>
        <end position="310"/>
    </location>
</feature>
<feature type="region of interest" description="Disordered" evidence="1">
    <location>
        <begin position="298"/>
        <end position="407"/>
    </location>
</feature>
<protein>
    <recommendedName>
        <fullName evidence="6">DMT family transporter</fullName>
    </recommendedName>
</protein>
<feature type="compositionally biased region" description="Low complexity" evidence="1">
    <location>
        <begin position="339"/>
        <end position="367"/>
    </location>
</feature>
<dbReference type="PANTHER" id="PTHR40761">
    <property type="entry name" value="CONSERVED INTEGRAL MEMBRANE ALANINE VALINE AND LEUCINE RICH PROTEIN-RELATED"/>
    <property type="match status" value="1"/>
</dbReference>
<evidence type="ECO:0000313" key="5">
    <source>
        <dbReference type="Proteomes" id="UP000327000"/>
    </source>
</evidence>
<name>A0A5N5W948_STRMB</name>
<dbReference type="RefSeq" id="WP_152263514.1">
    <property type="nucleotide sequence ID" value="NZ_VOKX01000021.1"/>
</dbReference>
<evidence type="ECO:0000256" key="1">
    <source>
        <dbReference type="SAM" id="MobiDB-lite"/>
    </source>
</evidence>
<sequence length="407" mass="39091">MSLLALSVLLCLVSAVCYAAAAIVQERVAATAGEGIRGPLRSGAWWGAVALTGLGAGLHVLALAWGPLSLVQPMGALTIVFALPMAAVFAHRPVGAAGYRGALLATGGLAGLLALTGPPGTESLPAGERPLLAAGMGAAVALTALVARRARRPVVRGVLLATAAGVAFGMGSVFTKAAAEDVTGHRTEALLPTLAITAVLASAGMVLSQASYRGAGLAAPLATVTVVNPVVAAAVGICCLDEAFRHGLTGGVLAGLAGAAAAAGVVILTFRGAAEVSGAAGPEAAEVSGAAGAKAAEVSGAAGEEAPSAGLVGRQREGRAPAWPPLPDGTGAGPGPGAYGPCAPPDGGSASAPSPGPPEAASASSSEPPGPMSAPPGPLPGPARGPVTRSGRRCLVSPSARQRSRTG</sequence>
<gene>
    <name evidence="4" type="ORF">FRZ00_12595</name>
</gene>
<feature type="chain" id="PRO_5038905132" description="DMT family transporter" evidence="3">
    <location>
        <begin position="20"/>
        <end position="407"/>
    </location>
</feature>
<dbReference type="PANTHER" id="PTHR40761:SF1">
    <property type="entry name" value="CONSERVED INTEGRAL MEMBRANE ALANINE VALINE AND LEUCINE RICH PROTEIN-RELATED"/>
    <property type="match status" value="1"/>
</dbReference>
<dbReference type="NCBIfam" id="NF038012">
    <property type="entry name" value="DMT_1"/>
    <property type="match status" value="1"/>
</dbReference>
<keyword evidence="2" id="KW-1133">Transmembrane helix</keyword>
<feature type="transmembrane region" description="Helical" evidence="2">
    <location>
        <begin position="97"/>
        <end position="118"/>
    </location>
</feature>
<evidence type="ECO:0000256" key="3">
    <source>
        <dbReference type="SAM" id="SignalP"/>
    </source>
</evidence>
<feature type="transmembrane region" description="Helical" evidence="2">
    <location>
        <begin position="73"/>
        <end position="91"/>
    </location>
</feature>